<keyword evidence="1" id="KW-0732">Signal</keyword>
<dbReference type="Proteomes" id="UP000032214">
    <property type="component" value="Unassembled WGS sequence"/>
</dbReference>
<dbReference type="AlphaFoldDB" id="A0A0D2JLZ3"/>
<organism evidence="2 3">
    <name type="scientific">candidate division TM6 bacterium JCVI TM6SC1</name>
    <dbReference type="NCBI Taxonomy" id="1306947"/>
    <lineage>
        <taxon>Bacteria</taxon>
        <taxon>Candidatus Babelota</taxon>
        <taxon>Vermiphilus</taxon>
    </lineage>
</organism>
<proteinExistence type="predicted"/>
<gene>
    <name evidence="2" type="ORF">J120_00020</name>
</gene>
<evidence type="ECO:0000313" key="3">
    <source>
        <dbReference type="Proteomes" id="UP000032214"/>
    </source>
</evidence>
<reference evidence="2 3" key="1">
    <citation type="journal article" date="2013" name="Proc. Natl. Acad. Sci. U.S.A.">
        <title>Candidate phylum TM6 genome recovered from a hospital sink biofilm provides genomic insights into this uncultivated phylum.</title>
        <authorList>
            <person name="McLean J.S."/>
            <person name="Lombardo M.J."/>
            <person name="Badger J.H."/>
            <person name="Edlund A."/>
            <person name="Novotny M."/>
            <person name="Yee-Greenbaum J."/>
            <person name="Vyahhi N."/>
            <person name="Hall A.P."/>
            <person name="Yang Y."/>
            <person name="Dupont C.L."/>
            <person name="Ziegler M.G."/>
            <person name="Chitsaz H."/>
            <person name="Allen A.E."/>
            <person name="Yooseph S."/>
            <person name="Tesler G."/>
            <person name="Pevzner P.A."/>
            <person name="Friedman R.M."/>
            <person name="Nealson K.H."/>
            <person name="Venter J.C."/>
            <person name="Lasken R.S."/>
        </authorList>
    </citation>
    <scope>NUCLEOTIDE SEQUENCE [LARGE SCALE GENOMIC DNA]</scope>
    <source>
        <strain evidence="2 3">TM6SC1</strain>
    </source>
</reference>
<evidence type="ECO:0000313" key="2">
    <source>
        <dbReference type="EMBL" id="KIX85363.1"/>
    </source>
</evidence>
<comment type="caution">
    <text evidence="2">The sequence shown here is derived from an EMBL/GenBank/DDBJ whole genome shotgun (WGS) entry which is preliminary data.</text>
</comment>
<dbReference type="STRING" id="1306947.J120_00020"/>
<protein>
    <submittedName>
        <fullName evidence="2">Uncharacterized protein</fullName>
    </submittedName>
</protein>
<name>A0A0D2JLZ3_9BACT</name>
<sequence>MLYLIFLITIILNSHNNYACQTQITRPQTSIDTQTQYHDHTYHNTVYFHGPHNPPPTRLFFNNLVTQSEPLSLYITHFSNRLSVQARGDFQSQLNSTNQNLFNIAQCNQTQVLNALDNCIITSIQFTPNDINLINQKINGYLTTLTNDIKTIIFDHETGNLKQNLTREEKNELATVYAKFLIAANAISAPQIVYQLSSTFPELKNAYHEVISHGINEQWRPRHTGPSNRLSKNNLQTLNHKIEGSKSNRVLKTIGQLMQQGKFYQALQCGNLHKIFDKYPQVKKDIESYLKHAHEVLKKAYHIQQITPEIEIHLNQLSNMLNRPLEQAYYLCSQLDKDIAVKEAFFNENGILKTSAQQLKEYCPEFSPQILDHEYTRELKAANTILAHQCHNRSQSTKISTSTALEYIQHALNDPTNRNSYTQLAENICHSLTNSYQKDVLKLNDLAIDYQSTKYRAQEEALLDVGAFLAQEINKSQNVVSPKNSHDFAKFVDRVNNLKESIANDVGHQLFAKEFERFIEDISHYAPVPEQVKIHTNYVYSTQNQPITQEVPAPIAANLQQSEPVLTSPDLHGNNPRGSYVPEHCIQKTRELLADFKRSITEIYPEKYYLTNAGRKFLRDNHIDPERFESRVGNKFQHAIHKEHVEQINRLGAVSANTHDQSSFKKLTQDTSFPLIRAAQHQTTHGNLPISIAYTDTSWAFVKLIEATDLASNSYQEIYQTLASDIITLNQYIHSFIDKIPVPTDNAGAFAIGTLKGILKSGADIAGGTATLAIRAATGIPQLAWATPGLINKGLVATKNSEFIQNPQQALCNTYKQVNEHLLDNLESLLGVTREAMWARTHLAQDIDKFSPENFETSRPYLEQHYPELVKMHDSNMEFRQALNEKFNSSLPANELWQAKGETFGEILTYVGEPLYRVGRKLTTNIATRVVQSKAIKSLTRHSNSFYHWIQDKKTNAITTLGFPVPVNLGTDLIPAAENTISREVQRVPLVHMQDTQQPVGKLTKPVLQDEKGISCVVPKNIPQLYNKIPENLASHPEIIKLKEIYGEVSVADALVGWKVKDVNKLGEVGIENVKTYTKRAYAVNNYHENYISAKLDPAHSYGITRSSIDEAFIALHAKEQGLLTGEISRYTHPKGDILEVTSNTSKVWDVKSAVSHELKQKYNFDPNSFFNKIKRSASNGENIIINITDLNSANYNQLIEVIKTDGSVDILSQCIVVDGYNPNRSINTKQLILLITR</sequence>
<feature type="chain" id="PRO_5002244981" evidence="1">
    <location>
        <begin position="20"/>
        <end position="1238"/>
    </location>
</feature>
<keyword evidence="3" id="KW-1185">Reference proteome</keyword>
<accession>A0A0D2JLZ3</accession>
<feature type="signal peptide" evidence="1">
    <location>
        <begin position="1"/>
        <end position="19"/>
    </location>
</feature>
<dbReference type="EMBL" id="ARQD01000001">
    <property type="protein sequence ID" value="KIX85363.1"/>
    <property type="molecule type" value="Genomic_DNA"/>
</dbReference>
<evidence type="ECO:0000256" key="1">
    <source>
        <dbReference type="SAM" id="SignalP"/>
    </source>
</evidence>